<gene>
    <name evidence="1" type="ORF">HA338_08580</name>
</gene>
<protein>
    <submittedName>
        <fullName evidence="1">Uncharacterized protein</fullName>
    </submittedName>
</protein>
<name>A0A832W8I0_9EURY</name>
<reference evidence="1" key="1">
    <citation type="journal article" date="2020" name="bioRxiv">
        <title>A rank-normalized archaeal taxonomy based on genome phylogeny resolves widespread incomplete and uneven classifications.</title>
        <authorList>
            <person name="Rinke C."/>
            <person name="Chuvochina M."/>
            <person name="Mussig A.J."/>
            <person name="Chaumeil P.-A."/>
            <person name="Waite D.W."/>
            <person name="Whitman W.B."/>
            <person name="Parks D.H."/>
            <person name="Hugenholtz P."/>
        </authorList>
    </citation>
    <scope>NUCLEOTIDE SEQUENCE</scope>
    <source>
        <strain evidence="1">UBA8876</strain>
    </source>
</reference>
<organism evidence="1 2">
    <name type="scientific">Methanosarcina acetivorans</name>
    <dbReference type="NCBI Taxonomy" id="2214"/>
    <lineage>
        <taxon>Archaea</taxon>
        <taxon>Methanobacteriati</taxon>
        <taxon>Methanobacteriota</taxon>
        <taxon>Stenosarchaea group</taxon>
        <taxon>Methanomicrobia</taxon>
        <taxon>Methanosarcinales</taxon>
        <taxon>Methanosarcinaceae</taxon>
        <taxon>Methanosarcina</taxon>
    </lineage>
</organism>
<sequence length="95" mass="11039">MVLITRAGEKLKDAAEKLETTVFKSFEEKVPGVLAEIEGYEEKLRELYLDLLRSHRRKAGYLRLIKEGHKTNFRKILESASTLRKKVRSEIKSGY</sequence>
<dbReference type="EMBL" id="DUJU01000099">
    <property type="protein sequence ID" value="HIH94083.1"/>
    <property type="molecule type" value="Genomic_DNA"/>
</dbReference>
<evidence type="ECO:0000313" key="1">
    <source>
        <dbReference type="EMBL" id="HIH94083.1"/>
    </source>
</evidence>
<dbReference type="GeneID" id="1473286"/>
<comment type="caution">
    <text evidence="1">The sequence shown here is derived from an EMBL/GenBank/DDBJ whole genome shotgun (WGS) entry which is preliminary data.</text>
</comment>
<dbReference type="AlphaFoldDB" id="A0A832W8I0"/>
<evidence type="ECO:0000313" key="2">
    <source>
        <dbReference type="Proteomes" id="UP000600774"/>
    </source>
</evidence>
<dbReference type="RefSeq" id="WP_011021415.1">
    <property type="nucleotide sequence ID" value="NZ_DUJU01000099.1"/>
</dbReference>
<proteinExistence type="predicted"/>
<dbReference type="Proteomes" id="UP000600774">
    <property type="component" value="Unassembled WGS sequence"/>
</dbReference>
<accession>A0A832W8I0</accession>